<accession>M8BZW2</accession>
<feature type="compositionally biased region" description="Acidic residues" evidence="1">
    <location>
        <begin position="341"/>
        <end position="355"/>
    </location>
</feature>
<dbReference type="AlphaFoldDB" id="M8BZW2"/>
<feature type="region of interest" description="Disordered" evidence="1">
    <location>
        <begin position="338"/>
        <end position="370"/>
    </location>
</feature>
<feature type="compositionally biased region" description="Acidic residues" evidence="1">
    <location>
        <begin position="270"/>
        <end position="291"/>
    </location>
</feature>
<feature type="region of interest" description="Disordered" evidence="1">
    <location>
        <begin position="257"/>
        <end position="292"/>
    </location>
</feature>
<reference evidence="2" key="1">
    <citation type="submission" date="2015-06" db="UniProtKB">
        <authorList>
            <consortium name="EnsemblPlants"/>
        </authorList>
    </citation>
    <scope>IDENTIFICATION</scope>
</reference>
<dbReference type="EnsemblPlants" id="EMT12364">
    <property type="protein sequence ID" value="EMT12364"/>
    <property type="gene ID" value="F775_04111"/>
</dbReference>
<organism evidence="2">
    <name type="scientific">Aegilops tauschii</name>
    <name type="common">Tausch's goatgrass</name>
    <name type="synonym">Aegilops squarrosa</name>
    <dbReference type="NCBI Taxonomy" id="37682"/>
    <lineage>
        <taxon>Eukaryota</taxon>
        <taxon>Viridiplantae</taxon>
        <taxon>Streptophyta</taxon>
        <taxon>Embryophyta</taxon>
        <taxon>Tracheophyta</taxon>
        <taxon>Spermatophyta</taxon>
        <taxon>Magnoliopsida</taxon>
        <taxon>Liliopsida</taxon>
        <taxon>Poales</taxon>
        <taxon>Poaceae</taxon>
        <taxon>BOP clade</taxon>
        <taxon>Pooideae</taxon>
        <taxon>Triticodae</taxon>
        <taxon>Triticeae</taxon>
        <taxon>Triticinae</taxon>
        <taxon>Aegilops</taxon>
    </lineage>
</organism>
<protein>
    <submittedName>
        <fullName evidence="2">Uncharacterized protein</fullName>
    </submittedName>
</protein>
<sequence length="402" mass="44839">MCPGSPGPDPLDNFFVRFHYCGSFQQVHGKLDYIGELVNYVTMQKICITWKEVTAKVLTPTNCIGYRQEKNLKDGLMFICDDESVKRMDIGIIDGYADVFVEELDMPIQQHFDSDEEMHQEQTMLSASDEQFDIHAGDEQIDICAGLLSVNVGETYSRHRGTKLPLISVQVVDTAVVDELFLEKVAGAAGSAQVSASSAHETQREVARPVKLQVRRRAVAQSTATTTEHETITEQVPATEAPPTATLVSADHEIATEHVPATEAPPVDKSDEEDTEYEPIPDCSSGEDSEAEELRKLAREISRNERAKKLGQRSGIIMQDNKVQCKSDEDLDAGFETPYFDSDEDDFSYDEESDGEGGTTMVRRKSKWPRFDSKAEKPNFQLGMVVFRSREHMKKAVISRGG</sequence>
<evidence type="ECO:0000313" key="2">
    <source>
        <dbReference type="EnsemblPlants" id="EMT12364"/>
    </source>
</evidence>
<feature type="region of interest" description="Disordered" evidence="1">
    <location>
        <begin position="193"/>
        <end position="243"/>
    </location>
</feature>
<evidence type="ECO:0000256" key="1">
    <source>
        <dbReference type="SAM" id="MobiDB-lite"/>
    </source>
</evidence>
<proteinExistence type="predicted"/>
<name>M8BZW2_AEGTA</name>